<keyword evidence="4" id="KW-0067">ATP-binding</keyword>
<reference evidence="9 10" key="1">
    <citation type="submission" date="2018-06" db="EMBL/GenBank/DDBJ databases">
        <title>Genomic Encyclopedia of Type Strains, Phase III (KMG-III): the genomes of soil and plant-associated and newly described type strains.</title>
        <authorList>
            <person name="Whitman W."/>
        </authorList>
    </citation>
    <scope>NUCLEOTIDE SEQUENCE [LARGE SCALE GENOMIC DNA]</scope>
    <source>
        <strain evidence="9 10">CECT 9025</strain>
    </source>
</reference>
<evidence type="ECO:0000313" key="9">
    <source>
        <dbReference type="EMBL" id="PYE85643.1"/>
    </source>
</evidence>
<evidence type="ECO:0000256" key="4">
    <source>
        <dbReference type="ARBA" id="ARBA00022840"/>
    </source>
</evidence>
<name>A0A318SVK9_9RHOB</name>
<dbReference type="CDD" id="cd05401">
    <property type="entry name" value="NT_GlnE_GlnD_like"/>
    <property type="match status" value="2"/>
</dbReference>
<dbReference type="RefSeq" id="WP_110812679.1">
    <property type="nucleotide sequence ID" value="NZ_QJTE01000001.1"/>
</dbReference>
<keyword evidence="5" id="KW-0460">Magnesium</keyword>
<proteinExistence type="predicted"/>
<evidence type="ECO:0000256" key="3">
    <source>
        <dbReference type="ARBA" id="ARBA00022741"/>
    </source>
</evidence>
<dbReference type="InterPro" id="IPR013546">
    <property type="entry name" value="PII_UdlTrfase/GS_AdlTrfase"/>
</dbReference>
<protein>
    <submittedName>
        <fullName evidence="9">Glutamate-ammonia-ligase adenylyltransferase</fullName>
    </submittedName>
</protein>
<dbReference type="GO" id="GO:0000820">
    <property type="term" value="P:regulation of glutamine family amino acid metabolic process"/>
    <property type="evidence" value="ECO:0007669"/>
    <property type="project" value="TreeGrafter"/>
</dbReference>
<gene>
    <name evidence="9" type="ORF">DFP88_101312</name>
</gene>
<dbReference type="Pfam" id="PF03710">
    <property type="entry name" value="GlnE"/>
    <property type="match status" value="2"/>
</dbReference>
<dbReference type="AlphaFoldDB" id="A0A318SVK9"/>
<dbReference type="GO" id="GO:0008882">
    <property type="term" value="F:[glutamate-ammonia-ligase] adenylyltransferase activity"/>
    <property type="evidence" value="ECO:0007669"/>
    <property type="project" value="InterPro"/>
</dbReference>
<evidence type="ECO:0000259" key="7">
    <source>
        <dbReference type="Pfam" id="PF03710"/>
    </source>
</evidence>
<organism evidence="9 10">
    <name type="scientific">Pseudoroseicyclus aestuarii</name>
    <dbReference type="NCBI Taxonomy" id="1795041"/>
    <lineage>
        <taxon>Bacteria</taxon>
        <taxon>Pseudomonadati</taxon>
        <taxon>Pseudomonadota</taxon>
        <taxon>Alphaproteobacteria</taxon>
        <taxon>Rhodobacterales</taxon>
        <taxon>Paracoccaceae</taxon>
        <taxon>Pseudoroseicyclus</taxon>
    </lineage>
</organism>
<dbReference type="GO" id="GO:0016874">
    <property type="term" value="F:ligase activity"/>
    <property type="evidence" value="ECO:0007669"/>
    <property type="project" value="UniProtKB-KW"/>
</dbReference>
<dbReference type="GO" id="GO:0005524">
    <property type="term" value="F:ATP binding"/>
    <property type="evidence" value="ECO:0007669"/>
    <property type="project" value="UniProtKB-KW"/>
</dbReference>
<dbReference type="Pfam" id="PF08335">
    <property type="entry name" value="GlnD_UR_UTase"/>
    <property type="match status" value="1"/>
</dbReference>
<dbReference type="Gene3D" id="3.30.460.10">
    <property type="entry name" value="Beta Polymerase, domain 2"/>
    <property type="match status" value="2"/>
</dbReference>
<dbReference type="InterPro" id="IPR023057">
    <property type="entry name" value="GlnE"/>
</dbReference>
<dbReference type="SUPFAM" id="SSF81301">
    <property type="entry name" value="Nucleotidyltransferase"/>
    <property type="match status" value="2"/>
</dbReference>
<keyword evidence="6" id="KW-0511">Multifunctional enzyme</keyword>
<dbReference type="InterPro" id="IPR043519">
    <property type="entry name" value="NT_sf"/>
</dbReference>
<dbReference type="GO" id="GO:0005829">
    <property type="term" value="C:cytosol"/>
    <property type="evidence" value="ECO:0007669"/>
    <property type="project" value="TreeGrafter"/>
</dbReference>
<dbReference type="PANTHER" id="PTHR30621">
    <property type="entry name" value="GLUTAMINE SYNTHETASE ADENYLYLTRANSFERASE"/>
    <property type="match status" value="1"/>
</dbReference>
<dbReference type="OrthoDB" id="9759366at2"/>
<evidence type="ECO:0000256" key="6">
    <source>
        <dbReference type="ARBA" id="ARBA00023268"/>
    </source>
</evidence>
<evidence type="ECO:0000256" key="1">
    <source>
        <dbReference type="ARBA" id="ARBA00022679"/>
    </source>
</evidence>
<feature type="domain" description="Glutamate-ammonia ligase adenylyltransferase repeated" evidence="7">
    <location>
        <begin position="41"/>
        <end position="275"/>
    </location>
</feature>
<sequence>MSTLASRLTRCPRPFAPERGAEAADALPAAPPELRALLEGAAGCSPYLAGLIARERAWLAAAVDDPEGALAQELSGLAAPSLAELPGALRQAKRRVALIAALADLGGAWSLEQVTGALSDLADAALQAGVAALVGAEIARGKLPGMDPEDAATGAGLVVMAMGKHGARELNYSSDIDLICLFDETRYDPREAQEARSVLVRVTRRLCGLMSDMTAEGYVFRTDLRLRPDASVTPVCLSMAAAEQYYESVGRSWERAAWIKARPVAGDLAAGARFVEALRPFVWRRHLDFAAIRETHDMRLKIRDHKGFGGPLTLEGHNVKLGRGGIREIEFYAQTRQLISGGRDASLRVRATVPALDRLAHAGWAPPETAQALGGHYRALREIEHRLQMAADAQTHDLPATPEGWERLAAMVDQPLPALREALTARLEAVHGLTESFFAPDRAAPAEAPDPAGDFGREITARWPSYPALRSARATEIFHRLRPEILSRLGSAARPEEALAQFDAFLSGLPAGVQLFSLFEANPQLTRLLVDICASAPALAVYLSQNPRVLDAVIGGSFFAPWPEAGALKADLKDRLDRAGDHEARLDVARIWMKELHFRVGVHLLQGLIDDDAAGRQYADIAETVVAALLPAVAQDVARRHGPAPGRGAMVLAMGSLGAGRLTPTSDLDLIVIYDAAGVETSDGPRPLPAARWYARLTQGLITALTALTAEGRLYEVDMRLRPSGKQGPVATSLGAFRAYQQQEAWVWEHLALTRARPVAGPRALRAAVEHVRREVLANGAAREVLAELSSMRRRLSEARPTQGPWDLRAGPGRLQDIELFGQSLALRAGDPSRGTRAQIAAGAAAGLLEPAQAEALDRAVRLMRPAQMALRLTGGPEAAPEDLGEGARCVLLQQAGMADLAALEAAIAEAAAAAGAAIEAALEEEGAGA</sequence>
<accession>A0A318SVK9</accession>
<dbReference type="SUPFAM" id="SSF81593">
    <property type="entry name" value="Nucleotidyltransferase substrate binding subunit/domain"/>
    <property type="match status" value="2"/>
</dbReference>
<keyword evidence="1 9" id="KW-0808">Transferase</keyword>
<dbReference type="Proteomes" id="UP000248311">
    <property type="component" value="Unassembled WGS sequence"/>
</dbReference>
<feature type="domain" description="Glutamate-ammonia ligase adenylyltransferase repeated" evidence="7">
    <location>
        <begin position="529"/>
        <end position="770"/>
    </location>
</feature>
<evidence type="ECO:0000256" key="5">
    <source>
        <dbReference type="ARBA" id="ARBA00022842"/>
    </source>
</evidence>
<evidence type="ECO:0000259" key="8">
    <source>
        <dbReference type="Pfam" id="PF08335"/>
    </source>
</evidence>
<dbReference type="Gene3D" id="1.20.120.330">
    <property type="entry name" value="Nucleotidyltransferases domain 2"/>
    <property type="match status" value="2"/>
</dbReference>
<feature type="domain" description="PII-uridylyltransferase/Glutamine-synthetase adenylyltransferase" evidence="8">
    <location>
        <begin position="303"/>
        <end position="438"/>
    </location>
</feature>
<evidence type="ECO:0000256" key="2">
    <source>
        <dbReference type="ARBA" id="ARBA00022695"/>
    </source>
</evidence>
<dbReference type="EMBL" id="QJTE01000001">
    <property type="protein sequence ID" value="PYE85643.1"/>
    <property type="molecule type" value="Genomic_DNA"/>
</dbReference>
<evidence type="ECO:0000313" key="10">
    <source>
        <dbReference type="Proteomes" id="UP000248311"/>
    </source>
</evidence>
<keyword evidence="9" id="KW-0436">Ligase</keyword>
<dbReference type="PANTHER" id="PTHR30621:SF0">
    <property type="entry name" value="BIFUNCTIONAL GLUTAMINE SYNTHETASE ADENYLYLTRANSFERASE_ADENYLYL-REMOVING ENZYME"/>
    <property type="match status" value="1"/>
</dbReference>
<dbReference type="InterPro" id="IPR005190">
    <property type="entry name" value="GlnE_rpt_dom"/>
</dbReference>
<keyword evidence="3" id="KW-0547">Nucleotide-binding</keyword>
<comment type="caution">
    <text evidence="9">The sequence shown here is derived from an EMBL/GenBank/DDBJ whole genome shotgun (WGS) entry which is preliminary data.</text>
</comment>
<keyword evidence="2 9" id="KW-0548">Nucleotidyltransferase</keyword>
<keyword evidence="10" id="KW-1185">Reference proteome</keyword>